<name>A0A066RMD3_9GAMM</name>
<organism evidence="2 3">
    <name type="scientific">Photobacterium galatheae</name>
    <dbReference type="NCBI Taxonomy" id="1654360"/>
    <lineage>
        <taxon>Bacteria</taxon>
        <taxon>Pseudomonadati</taxon>
        <taxon>Pseudomonadota</taxon>
        <taxon>Gammaproteobacteria</taxon>
        <taxon>Vibrionales</taxon>
        <taxon>Vibrionaceae</taxon>
        <taxon>Photobacterium</taxon>
    </lineage>
</organism>
<evidence type="ECO:0000313" key="2">
    <source>
        <dbReference type="EMBL" id="KDM90256.1"/>
    </source>
</evidence>
<proteinExistence type="inferred from homology"/>
<dbReference type="OrthoDB" id="7065534at2"/>
<gene>
    <name evidence="2" type="ORF">EA58_18250</name>
</gene>
<dbReference type="Pfam" id="PF03691">
    <property type="entry name" value="UPF0167"/>
    <property type="match status" value="1"/>
</dbReference>
<evidence type="ECO:0000256" key="1">
    <source>
        <dbReference type="ARBA" id="ARBA00008525"/>
    </source>
</evidence>
<dbReference type="RefSeq" id="WP_036755783.1">
    <property type="nucleotide sequence ID" value="NZ_JAGSGC010000023.1"/>
</dbReference>
<comment type="similarity">
    <text evidence="1">Belongs to the UPF0167 family.</text>
</comment>
<evidence type="ECO:0000313" key="3">
    <source>
        <dbReference type="Proteomes" id="UP000027192"/>
    </source>
</evidence>
<protein>
    <recommendedName>
        <fullName evidence="4">CbrC family protein</fullName>
    </recommendedName>
</protein>
<keyword evidence="3" id="KW-1185">Reference proteome</keyword>
<dbReference type="AlphaFoldDB" id="A0A066RMD3"/>
<dbReference type="EMBL" id="JMIB01000036">
    <property type="protein sequence ID" value="KDM90256.1"/>
    <property type="molecule type" value="Genomic_DNA"/>
</dbReference>
<dbReference type="InterPro" id="IPR005363">
    <property type="entry name" value="UPF0167"/>
</dbReference>
<sequence length="175" mass="19769">MTLPKFTYHPDPLATGAVVKSMKVCDCCGEARGYLYSGSIYAQRDIEWLCPWCIADGSAAKAFKAYYSDDFPLDGAGLNRDVIAEVCQRTPGYQSWQQEVWLDHCGDACEFHGFAEREELEALSGQALQAFLSRHLLKAEIWQDILRTYEKGGNPAVYKFKCRHCGEILYGMDFL</sequence>
<reference evidence="2 3" key="1">
    <citation type="submission" date="2014-04" db="EMBL/GenBank/DDBJ databases">
        <title>Draft genome sequence of Photobacterium halotolerans S2753: a solonamide, ngercheumicin and holomycin producer.</title>
        <authorList>
            <person name="Machado H.R."/>
            <person name="Gram L."/>
        </authorList>
    </citation>
    <scope>NUCLEOTIDE SEQUENCE [LARGE SCALE GENOMIC DNA]</scope>
    <source>
        <strain evidence="2 3">S2753</strain>
    </source>
</reference>
<accession>A0A066RMD3</accession>
<dbReference type="STRING" id="1654360.EA58_18250"/>
<comment type="caution">
    <text evidence="2">The sequence shown here is derived from an EMBL/GenBank/DDBJ whole genome shotgun (WGS) entry which is preliminary data.</text>
</comment>
<evidence type="ECO:0008006" key="4">
    <source>
        <dbReference type="Google" id="ProtNLM"/>
    </source>
</evidence>
<dbReference type="Proteomes" id="UP000027192">
    <property type="component" value="Unassembled WGS sequence"/>
</dbReference>